<comment type="cofactor">
    <cofactor evidence="2 18">
        <name>NAD(+)</name>
        <dbReference type="ChEBI" id="CHEBI:57540"/>
    </cofactor>
</comment>
<keyword evidence="9 18" id="KW-0963">Cytoplasm</keyword>
<comment type="pathway">
    <text evidence="5 18">Metabolic intermediate biosynthesis; chorismate biosynthesis; chorismate from D-erythrose 4-phosphate and phosphoenolpyruvate: step 2/7.</text>
</comment>
<dbReference type="GO" id="GO:0000166">
    <property type="term" value="F:nucleotide binding"/>
    <property type="evidence" value="ECO:0007669"/>
    <property type="project" value="UniProtKB-KW"/>
</dbReference>
<feature type="binding site" evidence="18">
    <location>
        <position position="240"/>
    </location>
    <ligand>
        <name>Zn(2+)</name>
        <dbReference type="ChEBI" id="CHEBI:29105"/>
    </ligand>
</feature>
<feature type="binding site" evidence="18">
    <location>
        <begin position="125"/>
        <end position="126"/>
    </location>
    <ligand>
        <name>NAD(+)</name>
        <dbReference type="ChEBI" id="CHEBI:57540"/>
    </ligand>
</feature>
<dbReference type="SUPFAM" id="SSF56796">
    <property type="entry name" value="Dehydroquinate synthase-like"/>
    <property type="match status" value="1"/>
</dbReference>
<evidence type="ECO:0000256" key="6">
    <source>
        <dbReference type="ARBA" id="ARBA00005412"/>
    </source>
</evidence>
<dbReference type="InterPro" id="IPR030960">
    <property type="entry name" value="DHQS/DOIS_N"/>
</dbReference>
<evidence type="ECO:0000313" key="21">
    <source>
        <dbReference type="EMBL" id="TFB23969.1"/>
    </source>
</evidence>
<dbReference type="PIRSF" id="PIRSF001455">
    <property type="entry name" value="DHQ_synth"/>
    <property type="match status" value="1"/>
</dbReference>
<proteinExistence type="inferred from homology"/>
<evidence type="ECO:0000256" key="8">
    <source>
        <dbReference type="ARBA" id="ARBA00017684"/>
    </source>
</evidence>
<dbReference type="InterPro" id="IPR050071">
    <property type="entry name" value="Dehydroquinate_synthase"/>
</dbReference>
<sequence>MNTLKVKSYEHSYDIYIEKKLRFKAGDQLNKEYSQIAIVTDEHVSQLYLEDVKQSIDQKCKSFIIPSGEQSKSLTKYEEIQKYLLNNNFDRHSAIIALGGGVVGDLAGFVAATYMRGIDFIQVPTTLLAHDSSVGGKVGINLLDTKNILGSFYPPQAVIYDTEMLQSLNEQELRSGFAEMVKHGFIFNVDLLNELKGINTIDPSHPLFDQWLIKSLSVKKHFVEQDEHEGNIRRFLNFGHTLGHAIESTKSHVTHGECVMYGMLFAIYLSDCINDKDEKLFNEELVNWVKNLGFPLNLINISDISTVSDKMLNDKKNSNQFINFVLLNDLGEPFVSPFSIEKIEEHLKAFLDLKALKGV</sequence>
<dbReference type="FunFam" id="3.40.50.1970:FF:000007">
    <property type="entry name" value="Pentafunctional AROM polypeptide"/>
    <property type="match status" value="1"/>
</dbReference>
<keyword evidence="13 18" id="KW-0862">Zinc</keyword>
<evidence type="ECO:0000256" key="2">
    <source>
        <dbReference type="ARBA" id="ARBA00001911"/>
    </source>
</evidence>
<evidence type="ECO:0000256" key="3">
    <source>
        <dbReference type="ARBA" id="ARBA00001947"/>
    </source>
</evidence>
<dbReference type="Gene3D" id="3.40.50.1970">
    <property type="match status" value="1"/>
</dbReference>
<dbReference type="OrthoDB" id="9806583at2"/>
<feature type="binding site" evidence="18">
    <location>
        <begin position="67"/>
        <end position="72"/>
    </location>
    <ligand>
        <name>NAD(+)</name>
        <dbReference type="ChEBI" id="CHEBI:57540"/>
    </ligand>
</feature>
<dbReference type="UniPathway" id="UPA00053">
    <property type="reaction ID" value="UER00085"/>
</dbReference>
<evidence type="ECO:0000259" key="20">
    <source>
        <dbReference type="Pfam" id="PF24621"/>
    </source>
</evidence>
<feature type="binding site" evidence="18">
    <location>
        <position position="137"/>
    </location>
    <ligand>
        <name>NAD(+)</name>
        <dbReference type="ChEBI" id="CHEBI:57540"/>
    </ligand>
</feature>
<dbReference type="HAMAP" id="MF_00110">
    <property type="entry name" value="DHQ_synthase"/>
    <property type="match status" value="1"/>
</dbReference>
<dbReference type="GO" id="GO:0046872">
    <property type="term" value="F:metal ion binding"/>
    <property type="evidence" value="ECO:0007669"/>
    <property type="project" value="UniProtKB-KW"/>
</dbReference>
<feature type="domain" description="3-dehydroquinate synthase N-terminal" evidence="19">
    <location>
        <begin position="63"/>
        <end position="174"/>
    </location>
</feature>
<dbReference type="Pfam" id="PF24621">
    <property type="entry name" value="DHQS_C"/>
    <property type="match status" value="1"/>
</dbReference>
<evidence type="ECO:0000256" key="5">
    <source>
        <dbReference type="ARBA" id="ARBA00004661"/>
    </source>
</evidence>
<comment type="cofactor">
    <cofactor evidence="3">
        <name>Zn(2+)</name>
        <dbReference type="ChEBI" id="CHEBI:29105"/>
    </cofactor>
</comment>
<dbReference type="GO" id="GO:0009423">
    <property type="term" value="P:chorismate biosynthetic process"/>
    <property type="evidence" value="ECO:0007669"/>
    <property type="project" value="UniProtKB-UniRule"/>
</dbReference>
<keyword evidence="17 18" id="KW-0170">Cobalt</keyword>
<evidence type="ECO:0000256" key="11">
    <source>
        <dbReference type="ARBA" id="ARBA00022723"/>
    </source>
</evidence>
<comment type="function">
    <text evidence="18">Catalyzes the conversion of 3-deoxy-D-arabino-heptulosonate 7-phosphate (DAHP) to dehydroquinate (DHQ).</text>
</comment>
<evidence type="ECO:0000256" key="17">
    <source>
        <dbReference type="ARBA" id="ARBA00023285"/>
    </source>
</evidence>
<dbReference type="PANTHER" id="PTHR43622:SF7">
    <property type="entry name" value="3-DEHYDROQUINATE SYNTHASE, CHLOROPLASTIC"/>
    <property type="match status" value="1"/>
</dbReference>
<dbReference type="NCBIfam" id="TIGR01357">
    <property type="entry name" value="aroB"/>
    <property type="match status" value="1"/>
</dbReference>
<keyword evidence="10 18" id="KW-0028">Amino-acid biosynthesis</keyword>
<evidence type="ECO:0000259" key="19">
    <source>
        <dbReference type="Pfam" id="PF01761"/>
    </source>
</evidence>
<comment type="caution">
    <text evidence="21">The sequence shown here is derived from an EMBL/GenBank/DDBJ whole genome shotgun (WGS) entry which is preliminary data.</text>
</comment>
<dbReference type="GO" id="GO:0003856">
    <property type="term" value="F:3-dehydroquinate synthase activity"/>
    <property type="evidence" value="ECO:0007669"/>
    <property type="project" value="UniProtKB-UniRule"/>
</dbReference>
<comment type="subcellular location">
    <subcellularLocation>
        <location evidence="4 18">Cytoplasm</location>
    </subcellularLocation>
</comment>
<evidence type="ECO:0000256" key="12">
    <source>
        <dbReference type="ARBA" id="ARBA00022741"/>
    </source>
</evidence>
<keyword evidence="22" id="KW-1185">Reference proteome</keyword>
<dbReference type="InterPro" id="IPR056179">
    <property type="entry name" value="DHQS_C"/>
</dbReference>
<evidence type="ECO:0000256" key="1">
    <source>
        <dbReference type="ARBA" id="ARBA00001393"/>
    </source>
</evidence>
<comment type="similarity">
    <text evidence="6 18">Belongs to the sugar phosphate cyclases superfamily. Dehydroquinate synthase family.</text>
</comment>
<gene>
    <name evidence="18" type="primary">aroB</name>
    <name evidence="21" type="ORF">E3U55_03915</name>
</gene>
<keyword evidence="11 18" id="KW-0479">Metal-binding</keyword>
<evidence type="ECO:0000256" key="16">
    <source>
        <dbReference type="ARBA" id="ARBA00023239"/>
    </source>
</evidence>
<reference evidence="21 22" key="1">
    <citation type="submission" date="2019-03" db="EMBL/GenBank/DDBJ databases">
        <authorList>
            <person name="He R.-H."/>
        </authorList>
    </citation>
    <scope>NUCLEOTIDE SEQUENCE [LARGE SCALE GENOMIC DNA]</scope>
    <source>
        <strain evidence="22">SH 714</strain>
    </source>
</reference>
<comment type="catalytic activity">
    <reaction evidence="1 18">
        <text>7-phospho-2-dehydro-3-deoxy-D-arabino-heptonate = 3-dehydroquinate + phosphate</text>
        <dbReference type="Rhea" id="RHEA:21968"/>
        <dbReference type="ChEBI" id="CHEBI:32364"/>
        <dbReference type="ChEBI" id="CHEBI:43474"/>
        <dbReference type="ChEBI" id="CHEBI:58394"/>
        <dbReference type="EC" id="4.2.3.4"/>
    </reaction>
</comment>
<evidence type="ECO:0000256" key="15">
    <source>
        <dbReference type="ARBA" id="ARBA00023141"/>
    </source>
</evidence>
<feature type="binding site" evidence="18">
    <location>
        <position position="255"/>
    </location>
    <ligand>
        <name>Zn(2+)</name>
        <dbReference type="ChEBI" id="CHEBI:29105"/>
    </ligand>
</feature>
<feature type="binding site" evidence="18">
    <location>
        <position position="146"/>
    </location>
    <ligand>
        <name>NAD(+)</name>
        <dbReference type="ChEBI" id="CHEBI:57540"/>
    </ligand>
</feature>
<dbReference type="EMBL" id="SOPW01000003">
    <property type="protein sequence ID" value="TFB23969.1"/>
    <property type="molecule type" value="Genomic_DNA"/>
</dbReference>
<dbReference type="AlphaFoldDB" id="A0A4Y8IUV2"/>
<keyword evidence="14 18" id="KW-0520">NAD</keyword>
<dbReference type="GO" id="GO:0008652">
    <property type="term" value="P:amino acid biosynthetic process"/>
    <property type="evidence" value="ECO:0007669"/>
    <property type="project" value="UniProtKB-KW"/>
</dbReference>
<comment type="caution">
    <text evidence="18">Lacks conserved residue(s) required for the propagation of feature annotation.</text>
</comment>
<evidence type="ECO:0000256" key="9">
    <source>
        <dbReference type="ARBA" id="ARBA00022490"/>
    </source>
</evidence>
<dbReference type="Pfam" id="PF01761">
    <property type="entry name" value="DHQ_synthase"/>
    <property type="match status" value="1"/>
</dbReference>
<evidence type="ECO:0000256" key="13">
    <source>
        <dbReference type="ARBA" id="ARBA00022833"/>
    </source>
</evidence>
<dbReference type="EC" id="4.2.3.4" evidence="7 18"/>
<organism evidence="21 22">
    <name type="scientific">Filobacillus milosensis</name>
    <dbReference type="NCBI Taxonomy" id="94137"/>
    <lineage>
        <taxon>Bacteria</taxon>
        <taxon>Bacillati</taxon>
        <taxon>Bacillota</taxon>
        <taxon>Bacilli</taxon>
        <taxon>Bacillales</taxon>
        <taxon>Bacillaceae</taxon>
        <taxon>Filobacillus</taxon>
    </lineage>
</organism>
<evidence type="ECO:0000256" key="14">
    <source>
        <dbReference type="ARBA" id="ARBA00023027"/>
    </source>
</evidence>
<name>A0A4Y8IUV2_9BACI</name>
<comment type="cofactor">
    <cofactor evidence="18">
        <name>Co(2+)</name>
        <dbReference type="ChEBI" id="CHEBI:48828"/>
    </cofactor>
    <cofactor evidence="18">
        <name>Zn(2+)</name>
        <dbReference type="ChEBI" id="CHEBI:29105"/>
    </cofactor>
    <text evidence="18">Binds 1 divalent metal cation per subunit. Can use either Co(2+) or Zn(2+).</text>
</comment>
<dbReference type="InterPro" id="IPR030963">
    <property type="entry name" value="DHQ_synth_fam"/>
</dbReference>
<dbReference type="CDD" id="cd08195">
    <property type="entry name" value="DHQS"/>
    <property type="match status" value="1"/>
</dbReference>
<evidence type="ECO:0000256" key="18">
    <source>
        <dbReference type="HAMAP-Rule" id="MF_00110"/>
    </source>
</evidence>
<keyword evidence="15 18" id="KW-0057">Aromatic amino acid biosynthesis</keyword>
<evidence type="ECO:0000256" key="4">
    <source>
        <dbReference type="ARBA" id="ARBA00004496"/>
    </source>
</evidence>
<evidence type="ECO:0000256" key="7">
    <source>
        <dbReference type="ARBA" id="ARBA00013031"/>
    </source>
</evidence>
<evidence type="ECO:0000313" key="22">
    <source>
        <dbReference type="Proteomes" id="UP000297975"/>
    </source>
</evidence>
<feature type="binding site" evidence="18">
    <location>
        <begin position="101"/>
        <end position="105"/>
    </location>
    <ligand>
        <name>NAD(+)</name>
        <dbReference type="ChEBI" id="CHEBI:57540"/>
    </ligand>
</feature>
<dbReference type="PANTHER" id="PTHR43622">
    <property type="entry name" value="3-DEHYDROQUINATE SYNTHASE"/>
    <property type="match status" value="1"/>
</dbReference>
<keyword evidence="12 18" id="KW-0547">Nucleotide-binding</keyword>
<dbReference type="Gene3D" id="1.20.1090.10">
    <property type="entry name" value="Dehydroquinate synthase-like - alpha domain"/>
    <property type="match status" value="1"/>
</dbReference>
<evidence type="ECO:0000256" key="10">
    <source>
        <dbReference type="ARBA" id="ARBA00022605"/>
    </source>
</evidence>
<dbReference type="Proteomes" id="UP000297975">
    <property type="component" value="Unassembled WGS sequence"/>
</dbReference>
<dbReference type="RefSeq" id="WP_134339028.1">
    <property type="nucleotide sequence ID" value="NZ_SOPW01000003.1"/>
</dbReference>
<feature type="binding site" evidence="18">
    <location>
        <position position="179"/>
    </location>
    <ligand>
        <name>Zn(2+)</name>
        <dbReference type="ChEBI" id="CHEBI:29105"/>
    </ligand>
</feature>
<dbReference type="GO" id="GO:0005737">
    <property type="term" value="C:cytoplasm"/>
    <property type="evidence" value="ECO:0007669"/>
    <property type="project" value="UniProtKB-SubCell"/>
</dbReference>
<feature type="domain" description="3-dehydroquinate synthase C-terminal" evidence="20">
    <location>
        <begin position="176"/>
        <end position="317"/>
    </location>
</feature>
<protein>
    <recommendedName>
        <fullName evidence="8 18">3-dehydroquinate synthase</fullName>
        <shortName evidence="18">DHQS</shortName>
        <ecNumber evidence="7 18">4.2.3.4</ecNumber>
    </recommendedName>
</protein>
<accession>A0A4Y8IUV2</accession>
<dbReference type="GO" id="GO:0009073">
    <property type="term" value="P:aromatic amino acid family biosynthetic process"/>
    <property type="evidence" value="ECO:0007669"/>
    <property type="project" value="UniProtKB-KW"/>
</dbReference>
<dbReference type="InterPro" id="IPR016037">
    <property type="entry name" value="DHQ_synth_AroB"/>
</dbReference>
<keyword evidence="16 18" id="KW-0456">Lyase</keyword>